<gene>
    <name evidence="1" type="ORF">I4641_02505</name>
</gene>
<dbReference type="AlphaFoldDB" id="A0A964BNZ7"/>
<dbReference type="Proteomes" id="UP000729733">
    <property type="component" value="Unassembled WGS sequence"/>
</dbReference>
<organism evidence="1 2">
    <name type="scientific">Waterburya agarophytonicola KI4</name>
    <dbReference type="NCBI Taxonomy" id="2874699"/>
    <lineage>
        <taxon>Bacteria</taxon>
        <taxon>Bacillati</taxon>
        <taxon>Cyanobacteriota</taxon>
        <taxon>Cyanophyceae</taxon>
        <taxon>Pleurocapsales</taxon>
        <taxon>Hyellaceae</taxon>
        <taxon>Waterburya</taxon>
        <taxon>Waterburya agarophytonicola</taxon>
    </lineage>
</organism>
<protein>
    <submittedName>
        <fullName evidence="1">Uncharacterized protein</fullName>
    </submittedName>
</protein>
<accession>A0A964BNZ7</accession>
<keyword evidence="2" id="KW-1185">Reference proteome</keyword>
<comment type="caution">
    <text evidence="1">The sequence shown here is derived from an EMBL/GenBank/DDBJ whole genome shotgun (WGS) entry which is preliminary data.</text>
</comment>
<evidence type="ECO:0000313" key="2">
    <source>
        <dbReference type="Proteomes" id="UP000729733"/>
    </source>
</evidence>
<sequence length="322" mass="37778">MKDNNLNNQAQDLILQPSQKLIDNWKLWMAQEIINQLKTRTSVKANFEKIVTLVELSNLDDFDNIWDTFKNCFNEIKQKSSLVDSYSILKQKLDREFSNIVLDKIKDISTLLENKYCDRLEQYIADDLQKVSPGNVINFLKGVSKLLLFQRRKFEDNKSILAKKIKSVNQACINLSSSKDFKSEQQNVWNALNLLFQFKFKKERDLVLSKLVLKLLQITQAYYNSAQKSFLFLTNVEKSLKNKCSIKLISIPIFMYFETININYQQLLIDLWIGHNINYWGNGSVTVEEFEQKLMININDISQSLFYEFQLSFLENSIIKAK</sequence>
<name>A0A964BNZ7_9CYAN</name>
<proteinExistence type="predicted"/>
<dbReference type="RefSeq" id="WP_229638852.1">
    <property type="nucleotide sequence ID" value="NZ_JADWDC010000004.1"/>
</dbReference>
<evidence type="ECO:0000313" key="1">
    <source>
        <dbReference type="EMBL" id="MCC0175853.1"/>
    </source>
</evidence>
<dbReference type="EMBL" id="JADWDC010000004">
    <property type="protein sequence ID" value="MCC0175853.1"/>
    <property type="molecule type" value="Genomic_DNA"/>
</dbReference>
<reference evidence="1" key="1">
    <citation type="journal article" date="2021" name="Antonie Van Leeuwenhoek">
        <title>Draft genome and description of Waterburya agarophytonicola gen. nov. sp. nov. (Pleurocapsales, Cyanobacteria): a seaweed symbiont.</title>
        <authorList>
            <person name="Bonthond G."/>
            <person name="Shalygin S."/>
            <person name="Bayer T."/>
            <person name="Weinberger F."/>
        </authorList>
    </citation>
    <scope>NUCLEOTIDE SEQUENCE</scope>
    <source>
        <strain evidence="1">KI4</strain>
    </source>
</reference>